<reference evidence="2" key="1">
    <citation type="submission" date="2016-10" db="EMBL/GenBank/DDBJ databases">
        <authorList>
            <person name="Varghese N."/>
            <person name="Submissions S."/>
        </authorList>
    </citation>
    <scope>NUCLEOTIDE SEQUENCE [LARGE SCALE GENOMIC DNA]</scope>
    <source>
        <strain evidence="2">DSM 16477</strain>
    </source>
</reference>
<proteinExistence type="predicted"/>
<organism evidence="1 2">
    <name type="scientific">Sulfitobacter delicatus</name>
    <dbReference type="NCBI Taxonomy" id="218672"/>
    <lineage>
        <taxon>Bacteria</taxon>
        <taxon>Pseudomonadati</taxon>
        <taxon>Pseudomonadota</taxon>
        <taxon>Alphaproteobacteria</taxon>
        <taxon>Rhodobacterales</taxon>
        <taxon>Roseobacteraceae</taxon>
        <taxon>Sulfitobacter</taxon>
    </lineage>
</organism>
<sequence length="137" mass="15492">MNIQTIQRDHKTMDDRLKACRQFFHQHGTAAVNVSTLLGGDRECRKCLRLISEIGDAQMLTRSHRLSLVGLHKLYTQYDAADFDSEDFWYVDIQPDDPCVIEICLLADQLLKLLVAIADDDEISTFIAQEAATHAVA</sequence>
<evidence type="ECO:0000313" key="1">
    <source>
        <dbReference type="EMBL" id="SDG52312.1"/>
    </source>
</evidence>
<dbReference type="EMBL" id="FNBP01000008">
    <property type="protein sequence ID" value="SDG52312.1"/>
    <property type="molecule type" value="Genomic_DNA"/>
</dbReference>
<dbReference type="AlphaFoldDB" id="A0A1G7UXN8"/>
<dbReference type="RefSeq" id="WP_139186649.1">
    <property type="nucleotide sequence ID" value="NZ_FNBP01000008.1"/>
</dbReference>
<dbReference type="OrthoDB" id="7744623at2"/>
<gene>
    <name evidence="1" type="ORF">SAMN04489759_108150</name>
</gene>
<keyword evidence="2" id="KW-1185">Reference proteome</keyword>
<accession>A0A1G7UXN8</accession>
<dbReference type="Proteomes" id="UP000199399">
    <property type="component" value="Unassembled WGS sequence"/>
</dbReference>
<protein>
    <submittedName>
        <fullName evidence="1">Uncharacterized protein</fullName>
    </submittedName>
</protein>
<evidence type="ECO:0000313" key="2">
    <source>
        <dbReference type="Proteomes" id="UP000199399"/>
    </source>
</evidence>
<name>A0A1G7UXN8_9RHOB</name>